<proteinExistence type="predicted"/>
<accession>A0ABQ1I9C7</accession>
<comment type="caution">
    <text evidence="4">The sequence shown here is derived from an EMBL/GenBank/DDBJ whole genome shotgun (WGS) entry which is preliminary data.</text>
</comment>
<evidence type="ECO:0000313" key="4">
    <source>
        <dbReference type="EMBL" id="GGB29721.1"/>
    </source>
</evidence>
<evidence type="ECO:0000256" key="2">
    <source>
        <dbReference type="ARBA" id="ARBA00023008"/>
    </source>
</evidence>
<dbReference type="Gene3D" id="2.60.40.420">
    <property type="entry name" value="Cupredoxins - blue copper proteins"/>
    <property type="match status" value="1"/>
</dbReference>
<dbReference type="EMBL" id="BMDZ01000006">
    <property type="protein sequence ID" value="GGB29721.1"/>
    <property type="molecule type" value="Genomic_DNA"/>
</dbReference>
<name>A0ABQ1I9C7_9PROT</name>
<keyword evidence="1" id="KW-0479">Metal-binding</keyword>
<dbReference type="SUPFAM" id="SSF49503">
    <property type="entry name" value="Cupredoxins"/>
    <property type="match status" value="1"/>
</dbReference>
<dbReference type="InterPro" id="IPR028096">
    <property type="entry name" value="EfeO_Cupredoxin"/>
</dbReference>
<organism evidence="4 5">
    <name type="scientific">Tistrella bauzanensis</name>
    <dbReference type="NCBI Taxonomy" id="657419"/>
    <lineage>
        <taxon>Bacteria</taxon>
        <taxon>Pseudomonadati</taxon>
        <taxon>Pseudomonadota</taxon>
        <taxon>Alphaproteobacteria</taxon>
        <taxon>Geminicoccales</taxon>
        <taxon>Geminicoccaceae</taxon>
        <taxon>Tistrella</taxon>
    </lineage>
</organism>
<feature type="domain" description="EfeO-type cupredoxin-like" evidence="3">
    <location>
        <begin position="50"/>
        <end position="98"/>
    </location>
</feature>
<reference evidence="5" key="1">
    <citation type="journal article" date="2019" name="Int. J. Syst. Evol. Microbiol.">
        <title>The Global Catalogue of Microorganisms (GCM) 10K type strain sequencing project: providing services to taxonomists for standard genome sequencing and annotation.</title>
        <authorList>
            <consortium name="The Broad Institute Genomics Platform"/>
            <consortium name="The Broad Institute Genome Sequencing Center for Infectious Disease"/>
            <person name="Wu L."/>
            <person name="Ma J."/>
        </authorList>
    </citation>
    <scope>NUCLEOTIDE SEQUENCE [LARGE SCALE GENOMIC DNA]</scope>
    <source>
        <strain evidence="5">CGMCC 1.10188</strain>
    </source>
</reference>
<dbReference type="PANTHER" id="PTHR38439:SF3">
    <property type="entry name" value="COPPER-RESISTANT CUPROPROTEIN COPI"/>
    <property type="match status" value="1"/>
</dbReference>
<dbReference type="InterPro" id="IPR050845">
    <property type="entry name" value="Cu-binding_ET"/>
</dbReference>
<protein>
    <recommendedName>
        <fullName evidence="3">EfeO-type cupredoxin-like domain-containing protein</fullName>
    </recommendedName>
</protein>
<gene>
    <name evidence="4" type="ORF">GCM10011505_08840</name>
</gene>
<sequence length="204" mass="21640">MSMTAITPRRASSAVGTITLALTAVLTATIIASAAPARADGGHGFAFGRPATATEATRSVTITMRDVLFEPDSLTVAPGEVIRFVLKNEGALLHEFNLGTPDMHARHQREMAMMMEHGMLTATGMREMPAMDHARISGMDMSGKTMSGMDMSDMKHDDPNSVLVAPGGTAELVWQFAKADALEFACNVPGHYESGMIGPIGFGQ</sequence>
<keyword evidence="5" id="KW-1185">Reference proteome</keyword>
<evidence type="ECO:0000259" key="3">
    <source>
        <dbReference type="Pfam" id="PF13473"/>
    </source>
</evidence>
<dbReference type="InterPro" id="IPR008972">
    <property type="entry name" value="Cupredoxin"/>
</dbReference>
<evidence type="ECO:0000313" key="5">
    <source>
        <dbReference type="Proteomes" id="UP000603352"/>
    </source>
</evidence>
<dbReference type="Proteomes" id="UP000603352">
    <property type="component" value="Unassembled WGS sequence"/>
</dbReference>
<evidence type="ECO:0000256" key="1">
    <source>
        <dbReference type="ARBA" id="ARBA00022723"/>
    </source>
</evidence>
<dbReference type="PANTHER" id="PTHR38439">
    <property type="entry name" value="AURACYANIN-B"/>
    <property type="match status" value="1"/>
</dbReference>
<dbReference type="Pfam" id="PF13473">
    <property type="entry name" value="Cupredoxin_1"/>
    <property type="match status" value="1"/>
</dbReference>
<keyword evidence="2" id="KW-0186">Copper</keyword>